<comment type="subcellular location">
    <subcellularLocation>
        <location evidence="1 7">Cell membrane</location>
        <topology evidence="1 7">Multi-pass membrane protein</topology>
    </subcellularLocation>
</comment>
<feature type="transmembrane region" description="Helical" evidence="7">
    <location>
        <begin position="184"/>
        <end position="209"/>
    </location>
</feature>
<accession>A0A7W5V7U8</accession>
<dbReference type="InterPro" id="IPR035906">
    <property type="entry name" value="MetI-like_sf"/>
</dbReference>
<protein>
    <submittedName>
        <fullName evidence="9">Putative aldouronate transport system permease protein</fullName>
    </submittedName>
</protein>
<keyword evidence="10" id="KW-1185">Reference proteome</keyword>
<dbReference type="CDD" id="cd06261">
    <property type="entry name" value="TM_PBP2"/>
    <property type="match status" value="1"/>
</dbReference>
<dbReference type="GO" id="GO:0055085">
    <property type="term" value="P:transmembrane transport"/>
    <property type="evidence" value="ECO:0007669"/>
    <property type="project" value="InterPro"/>
</dbReference>
<evidence type="ECO:0000313" key="9">
    <source>
        <dbReference type="EMBL" id="MBB3727024.1"/>
    </source>
</evidence>
<name>A0A7W5V7U8_9ACTN</name>
<feature type="transmembrane region" description="Helical" evidence="7">
    <location>
        <begin position="75"/>
        <end position="100"/>
    </location>
</feature>
<keyword evidence="4 7" id="KW-0812">Transmembrane</keyword>
<dbReference type="GeneID" id="95389352"/>
<feature type="transmembrane region" description="Helical" evidence="7">
    <location>
        <begin position="112"/>
        <end position="131"/>
    </location>
</feature>
<reference evidence="9 10" key="1">
    <citation type="submission" date="2020-08" db="EMBL/GenBank/DDBJ databases">
        <title>Sequencing the genomes of 1000 actinobacteria strains.</title>
        <authorList>
            <person name="Klenk H.-P."/>
        </authorList>
    </citation>
    <scope>NUCLEOTIDE SEQUENCE [LARGE SCALE GENOMIC DNA]</scope>
    <source>
        <strain evidence="9 10">DSM 44320</strain>
    </source>
</reference>
<evidence type="ECO:0000256" key="1">
    <source>
        <dbReference type="ARBA" id="ARBA00004651"/>
    </source>
</evidence>
<dbReference type="AlphaFoldDB" id="A0A7W5V7U8"/>
<dbReference type="RefSeq" id="WP_183647035.1">
    <property type="nucleotide sequence ID" value="NZ_JACIBV010000001.1"/>
</dbReference>
<evidence type="ECO:0000256" key="6">
    <source>
        <dbReference type="ARBA" id="ARBA00023136"/>
    </source>
</evidence>
<dbReference type="SUPFAM" id="SSF161098">
    <property type="entry name" value="MetI-like"/>
    <property type="match status" value="1"/>
</dbReference>
<dbReference type="EMBL" id="JACIBV010000001">
    <property type="protein sequence ID" value="MBB3727024.1"/>
    <property type="molecule type" value="Genomic_DNA"/>
</dbReference>
<dbReference type="Pfam" id="PF00528">
    <property type="entry name" value="BPD_transp_1"/>
    <property type="match status" value="1"/>
</dbReference>
<dbReference type="PROSITE" id="PS50928">
    <property type="entry name" value="ABC_TM1"/>
    <property type="match status" value="1"/>
</dbReference>
<evidence type="ECO:0000259" key="8">
    <source>
        <dbReference type="PROSITE" id="PS50928"/>
    </source>
</evidence>
<keyword evidence="6 7" id="KW-0472">Membrane</keyword>
<keyword evidence="2 7" id="KW-0813">Transport</keyword>
<evidence type="ECO:0000256" key="4">
    <source>
        <dbReference type="ARBA" id="ARBA00022692"/>
    </source>
</evidence>
<dbReference type="PANTHER" id="PTHR43744:SF9">
    <property type="entry name" value="POLYGALACTURONAN_RHAMNOGALACTURONAN TRANSPORT SYSTEM PERMEASE PROTEIN YTCP"/>
    <property type="match status" value="1"/>
</dbReference>
<comment type="similarity">
    <text evidence="7">Belongs to the binding-protein-dependent transport system permease family.</text>
</comment>
<dbReference type="Gene3D" id="1.10.3720.10">
    <property type="entry name" value="MetI-like"/>
    <property type="match status" value="1"/>
</dbReference>
<evidence type="ECO:0000256" key="5">
    <source>
        <dbReference type="ARBA" id="ARBA00022989"/>
    </source>
</evidence>
<keyword evidence="5 7" id="KW-1133">Transmembrane helix</keyword>
<comment type="caution">
    <text evidence="9">The sequence shown here is derived from an EMBL/GenBank/DDBJ whole genome shotgun (WGS) entry which is preliminary data.</text>
</comment>
<feature type="transmembrane region" description="Helical" evidence="7">
    <location>
        <begin position="17"/>
        <end position="35"/>
    </location>
</feature>
<evidence type="ECO:0000313" key="10">
    <source>
        <dbReference type="Proteomes" id="UP000579945"/>
    </source>
</evidence>
<feature type="transmembrane region" description="Helical" evidence="7">
    <location>
        <begin position="260"/>
        <end position="281"/>
    </location>
</feature>
<evidence type="ECO:0000256" key="3">
    <source>
        <dbReference type="ARBA" id="ARBA00022475"/>
    </source>
</evidence>
<evidence type="ECO:0000256" key="2">
    <source>
        <dbReference type="ARBA" id="ARBA00022448"/>
    </source>
</evidence>
<dbReference type="Proteomes" id="UP000579945">
    <property type="component" value="Unassembled WGS sequence"/>
</dbReference>
<sequence>MNVWEEKPSRLGRLAKGAILTAIAVCVLFPLYMVVLTSLSTQDAVARAGGLVTVPGELSLGAYQELFSGGVVSRAAMVSVGITVVGTLISVTVTALAAYGLSRPGSVMHRPLLFLVLLTFLFSPGIIPKYLLVSSIGLIDSYWALILPGAVAAFNLVVMRAFFMSIPQEVMDSARIDGASEFTVLRRIVLPMSKGVTAVIAMLYAVGYWNNFFDAVLYLNDNAKWPLQMVLRQYVLQGQSMFVGQGGDTTIAGRALPPDLAIKMSIVVVALLPVLVVYPFVQKHFTKGVIIGAIKG</sequence>
<dbReference type="PANTHER" id="PTHR43744">
    <property type="entry name" value="ABC TRANSPORTER PERMEASE PROTEIN MG189-RELATED-RELATED"/>
    <property type="match status" value="1"/>
</dbReference>
<proteinExistence type="inferred from homology"/>
<evidence type="ECO:0000256" key="7">
    <source>
        <dbReference type="RuleBase" id="RU363032"/>
    </source>
</evidence>
<dbReference type="GO" id="GO:0005886">
    <property type="term" value="C:plasma membrane"/>
    <property type="evidence" value="ECO:0007669"/>
    <property type="project" value="UniProtKB-SubCell"/>
</dbReference>
<dbReference type="InterPro" id="IPR000515">
    <property type="entry name" value="MetI-like"/>
</dbReference>
<keyword evidence="3" id="KW-1003">Cell membrane</keyword>
<organism evidence="9 10">
    <name type="scientific">Nonomuraea dietziae</name>
    <dbReference type="NCBI Taxonomy" id="65515"/>
    <lineage>
        <taxon>Bacteria</taxon>
        <taxon>Bacillati</taxon>
        <taxon>Actinomycetota</taxon>
        <taxon>Actinomycetes</taxon>
        <taxon>Streptosporangiales</taxon>
        <taxon>Streptosporangiaceae</taxon>
        <taxon>Nonomuraea</taxon>
    </lineage>
</organism>
<feature type="domain" description="ABC transmembrane type-1" evidence="8">
    <location>
        <begin position="76"/>
        <end position="281"/>
    </location>
</feature>
<feature type="transmembrane region" description="Helical" evidence="7">
    <location>
        <begin position="143"/>
        <end position="163"/>
    </location>
</feature>
<gene>
    <name evidence="9" type="ORF">FHR33_002884</name>
</gene>